<dbReference type="PANTHER" id="PTHR43547">
    <property type="entry name" value="TWO-COMPONENT HISTIDINE KINASE"/>
    <property type="match status" value="1"/>
</dbReference>
<dbReference type="SUPFAM" id="SSF52172">
    <property type="entry name" value="CheY-like"/>
    <property type="match status" value="1"/>
</dbReference>
<dbReference type="Pfam" id="PF13188">
    <property type="entry name" value="PAS_8"/>
    <property type="match status" value="1"/>
</dbReference>
<dbReference type="Gene3D" id="3.30.565.10">
    <property type="entry name" value="Histidine kinase-like ATPase, C-terminal domain"/>
    <property type="match status" value="1"/>
</dbReference>
<dbReference type="PANTHER" id="PTHR43547:SF2">
    <property type="entry name" value="HYBRID SIGNAL TRANSDUCTION HISTIDINE KINASE C"/>
    <property type="match status" value="1"/>
</dbReference>
<dbReference type="Pfam" id="PF02518">
    <property type="entry name" value="HATPase_c"/>
    <property type="match status" value="1"/>
</dbReference>
<dbReference type="InterPro" id="IPR001789">
    <property type="entry name" value="Sig_transdc_resp-reg_receiver"/>
</dbReference>
<dbReference type="CDD" id="cd00082">
    <property type="entry name" value="HisKA"/>
    <property type="match status" value="1"/>
</dbReference>
<evidence type="ECO:0000313" key="10">
    <source>
        <dbReference type="EMBL" id="MDQ9170382.1"/>
    </source>
</evidence>
<dbReference type="InterPro" id="IPR003661">
    <property type="entry name" value="HisK_dim/P_dom"/>
</dbReference>
<evidence type="ECO:0000259" key="9">
    <source>
        <dbReference type="PROSITE" id="PS50113"/>
    </source>
</evidence>
<keyword evidence="11" id="KW-1185">Reference proteome</keyword>
<dbReference type="CDD" id="cd00130">
    <property type="entry name" value="PAS"/>
    <property type="match status" value="1"/>
</dbReference>
<dbReference type="InterPro" id="IPR036097">
    <property type="entry name" value="HisK_dim/P_sf"/>
</dbReference>
<dbReference type="EMBL" id="JAUYVH010000003">
    <property type="protein sequence ID" value="MDQ9170382.1"/>
    <property type="molecule type" value="Genomic_DNA"/>
</dbReference>
<protein>
    <recommendedName>
        <fullName evidence="2">histidine kinase</fullName>
        <ecNumber evidence="2">2.7.13.3</ecNumber>
    </recommendedName>
</protein>
<dbReference type="PROSITE" id="PS50110">
    <property type="entry name" value="RESPONSE_REGULATORY"/>
    <property type="match status" value="1"/>
</dbReference>
<dbReference type="InterPro" id="IPR003594">
    <property type="entry name" value="HATPase_dom"/>
</dbReference>
<dbReference type="RefSeq" id="WP_338436303.1">
    <property type="nucleotide sequence ID" value="NZ_JAUYVH010000003.1"/>
</dbReference>
<feature type="modified residue" description="4-aspartylphosphate" evidence="4">
    <location>
        <position position="890"/>
    </location>
</feature>
<dbReference type="SUPFAM" id="SSF55874">
    <property type="entry name" value="ATPase domain of HSP90 chaperone/DNA topoisomerase II/histidine kinase"/>
    <property type="match status" value="1"/>
</dbReference>
<name>A0ABU1BN93_9BURK</name>
<sequence>MRNKDTELNFLMGGGEIGSMMRNHDWSTSPLGHPETWPQSLRSVVGLLLNSKFPMFVAWGPELGFLYNDSYVDVLGGKHPQALGRRFYDIWSEIWNDIGPLIDCAMAGEASYRENLPLLMRRKGYDEQTWFTFSYSPVRDESGQVAGMYCACFETTAQVLNERHRIKENERLHQLFEQAPGIMTVLREPDHVFELVNHAYLQLIGHRNPIGKTVRESLPEVEGQGFFELLDEVYKTGKTYVGSRMPIDLQRQPQGPLEKRFVDFVYQPIKDDAGKVTGIFIEGSDVTDHYHAQMELQRLNRELTDKVTQLESAERRAMESAQQAERERSRLDALLEAAPVGIALVDINGKLIRINPANKILWGETLPNPENVDEYEEWKGWWADHSVRHGRRLQPYEWALARALHGDNPRDIVEIEPFGMPGVRKTMLNCGAPVRNTEGRIIGAVVAQMDITDQIHAEAALRESEAKFRTITDAMPQMVWSTLPDGYHDYYNQQWYLYTGVPEGSTDGEGWNGVFHPNDQAHAWKVWQHSLATGKQYEIQYRLRHHSGEYRWTLGRALPIRDGSGKIIRWMGTCTDIHDQKLAEEALREADRRKDEFLAMLAHELRNPLAPISAAAELMEVASMDPARIKETSRVISRQVRHMTGLIDDLLDVSRVTRGLVTLEKQELDVKRIVSDAVEQVRPLIESKRHHLSMELAREPAHVVGDQKRLVQVLTNLLNNAAKYTPAGGNIHLKMETTEHEVILSVKDNGIGIAPELQRHIFELFAQAERTSDRSQGGLGIGLALVRSLVELHDGSITCHSEGIGKGSSFTLHLPRLMAQERPTSDRHEIRFTSDPEKRLRILVVDDNEDAGNILGMYLEALGHEVIVERGSRRALERARIEKPEVCILDIGLPDIDGNELARRLRAQPHTAHSTLIAVTGYGQEQDKMNALAAGFAHHLVKPVDTSELLAILSTLKLS</sequence>
<dbReference type="PROSITE" id="PS50109">
    <property type="entry name" value="HIS_KIN"/>
    <property type="match status" value="1"/>
</dbReference>
<dbReference type="SMART" id="SM00086">
    <property type="entry name" value="PAC"/>
    <property type="match status" value="4"/>
</dbReference>
<feature type="domain" description="PAS" evidence="8">
    <location>
        <begin position="327"/>
        <end position="363"/>
    </location>
</feature>
<keyword evidence="3 4" id="KW-0597">Phosphoprotein</keyword>
<evidence type="ECO:0000259" key="8">
    <source>
        <dbReference type="PROSITE" id="PS50112"/>
    </source>
</evidence>
<evidence type="ECO:0000256" key="2">
    <source>
        <dbReference type="ARBA" id="ARBA00012438"/>
    </source>
</evidence>
<dbReference type="SMART" id="SM00091">
    <property type="entry name" value="PAS"/>
    <property type="match status" value="3"/>
</dbReference>
<dbReference type="Pfam" id="PF08447">
    <property type="entry name" value="PAS_3"/>
    <property type="match status" value="1"/>
</dbReference>
<comment type="catalytic activity">
    <reaction evidence="1">
        <text>ATP + protein L-histidine = ADP + protein N-phospho-L-histidine.</text>
        <dbReference type="EC" id="2.7.13.3"/>
    </reaction>
</comment>
<dbReference type="InterPro" id="IPR004358">
    <property type="entry name" value="Sig_transdc_His_kin-like_C"/>
</dbReference>
<evidence type="ECO:0000259" key="7">
    <source>
        <dbReference type="PROSITE" id="PS50110"/>
    </source>
</evidence>
<dbReference type="InterPro" id="IPR036890">
    <property type="entry name" value="HATPase_C_sf"/>
</dbReference>
<feature type="coiled-coil region" evidence="5">
    <location>
        <begin position="293"/>
        <end position="330"/>
    </location>
</feature>
<feature type="domain" description="PAC" evidence="9">
    <location>
        <begin position="243"/>
        <end position="298"/>
    </location>
</feature>
<dbReference type="PROSITE" id="PS50113">
    <property type="entry name" value="PAC"/>
    <property type="match status" value="3"/>
</dbReference>
<evidence type="ECO:0000256" key="4">
    <source>
        <dbReference type="PROSITE-ProRule" id="PRU00169"/>
    </source>
</evidence>
<dbReference type="CDD" id="cd17580">
    <property type="entry name" value="REC_2_DhkD-like"/>
    <property type="match status" value="1"/>
</dbReference>
<dbReference type="SMART" id="SM00387">
    <property type="entry name" value="HATPase_c"/>
    <property type="match status" value="1"/>
</dbReference>
<evidence type="ECO:0000259" key="6">
    <source>
        <dbReference type="PROSITE" id="PS50109"/>
    </source>
</evidence>
<comment type="caution">
    <text evidence="10">The sequence shown here is derived from an EMBL/GenBank/DDBJ whole genome shotgun (WGS) entry which is preliminary data.</text>
</comment>
<evidence type="ECO:0000256" key="3">
    <source>
        <dbReference type="ARBA" id="ARBA00022553"/>
    </source>
</evidence>
<dbReference type="PRINTS" id="PR00344">
    <property type="entry name" value="BCTRLSENSOR"/>
</dbReference>
<dbReference type="InterPro" id="IPR013656">
    <property type="entry name" value="PAS_4"/>
</dbReference>
<dbReference type="InterPro" id="IPR001610">
    <property type="entry name" value="PAC"/>
</dbReference>
<feature type="domain" description="PAC" evidence="9">
    <location>
        <begin position="537"/>
        <end position="589"/>
    </location>
</feature>
<evidence type="ECO:0000313" key="11">
    <source>
        <dbReference type="Proteomes" id="UP001225596"/>
    </source>
</evidence>
<reference evidence="10 11" key="1">
    <citation type="submission" date="2023-08" db="EMBL/GenBank/DDBJ databases">
        <title>Oxalobacteraceae gen .nov., isolated from river sludge outside the plant.</title>
        <authorList>
            <person name="Zhao S.Y."/>
        </authorList>
    </citation>
    <scope>NUCLEOTIDE SEQUENCE [LARGE SCALE GENOMIC DNA]</scope>
    <source>
        <strain evidence="10 11">R-40</strain>
    </source>
</reference>
<dbReference type="Gene3D" id="1.10.287.130">
    <property type="match status" value="1"/>
</dbReference>
<dbReference type="InterPro" id="IPR035965">
    <property type="entry name" value="PAS-like_dom_sf"/>
</dbReference>
<dbReference type="InterPro" id="IPR011006">
    <property type="entry name" value="CheY-like_superfamily"/>
</dbReference>
<dbReference type="Pfam" id="PF00072">
    <property type="entry name" value="Response_reg"/>
    <property type="match status" value="1"/>
</dbReference>
<dbReference type="SMART" id="SM00388">
    <property type="entry name" value="HisKA"/>
    <property type="match status" value="1"/>
</dbReference>
<dbReference type="Pfam" id="PF08448">
    <property type="entry name" value="PAS_4"/>
    <property type="match status" value="2"/>
</dbReference>
<evidence type="ECO:0000256" key="1">
    <source>
        <dbReference type="ARBA" id="ARBA00000085"/>
    </source>
</evidence>
<dbReference type="Proteomes" id="UP001225596">
    <property type="component" value="Unassembled WGS sequence"/>
</dbReference>
<feature type="domain" description="PAC" evidence="9">
    <location>
        <begin position="411"/>
        <end position="463"/>
    </location>
</feature>
<dbReference type="InterPro" id="IPR000014">
    <property type="entry name" value="PAS"/>
</dbReference>
<feature type="domain" description="Histidine kinase" evidence="6">
    <location>
        <begin position="600"/>
        <end position="818"/>
    </location>
</feature>
<dbReference type="SUPFAM" id="SSF55785">
    <property type="entry name" value="PYP-like sensor domain (PAS domain)"/>
    <property type="match status" value="4"/>
</dbReference>
<dbReference type="Gene3D" id="3.40.50.2300">
    <property type="match status" value="1"/>
</dbReference>
<dbReference type="Pfam" id="PF00512">
    <property type="entry name" value="HisKA"/>
    <property type="match status" value="1"/>
</dbReference>
<dbReference type="Gene3D" id="3.30.450.20">
    <property type="entry name" value="PAS domain"/>
    <property type="match status" value="4"/>
</dbReference>
<dbReference type="NCBIfam" id="TIGR00229">
    <property type="entry name" value="sensory_box"/>
    <property type="match status" value="1"/>
</dbReference>
<dbReference type="InterPro" id="IPR000700">
    <property type="entry name" value="PAS-assoc_C"/>
</dbReference>
<gene>
    <name evidence="10" type="ORF">Q8A64_08150</name>
</gene>
<proteinExistence type="predicted"/>
<dbReference type="SUPFAM" id="SSF47384">
    <property type="entry name" value="Homodimeric domain of signal transducing histidine kinase"/>
    <property type="match status" value="1"/>
</dbReference>
<dbReference type="EC" id="2.7.13.3" evidence="2"/>
<keyword evidence="5" id="KW-0175">Coiled coil</keyword>
<dbReference type="PROSITE" id="PS50112">
    <property type="entry name" value="PAS"/>
    <property type="match status" value="1"/>
</dbReference>
<dbReference type="InterPro" id="IPR013655">
    <property type="entry name" value="PAS_fold_3"/>
</dbReference>
<dbReference type="SMART" id="SM00448">
    <property type="entry name" value="REC"/>
    <property type="match status" value="1"/>
</dbReference>
<evidence type="ECO:0000256" key="5">
    <source>
        <dbReference type="SAM" id="Coils"/>
    </source>
</evidence>
<feature type="domain" description="Response regulatory" evidence="7">
    <location>
        <begin position="841"/>
        <end position="957"/>
    </location>
</feature>
<organism evidence="10 11">
    <name type="scientific">Keguizhuia sedimenti</name>
    <dbReference type="NCBI Taxonomy" id="3064264"/>
    <lineage>
        <taxon>Bacteria</taxon>
        <taxon>Pseudomonadati</taxon>
        <taxon>Pseudomonadota</taxon>
        <taxon>Betaproteobacteria</taxon>
        <taxon>Burkholderiales</taxon>
        <taxon>Oxalobacteraceae</taxon>
        <taxon>Keguizhuia</taxon>
    </lineage>
</organism>
<accession>A0ABU1BN93</accession>
<dbReference type="InterPro" id="IPR005467">
    <property type="entry name" value="His_kinase_dom"/>
</dbReference>